<keyword evidence="9 13" id="KW-0315">Glutamine amidotransferase</keyword>
<dbReference type="AlphaFoldDB" id="A0A1S3FH50"/>
<protein>
    <recommendedName>
        <fullName evidence="3">Asparagine synthetase [glutamine-hydrolyzing]</fullName>
        <ecNumber evidence="2">6.3.5.4</ecNumber>
    </recommendedName>
    <alternativeName>
        <fullName evidence="10">Glutamine-dependent asparagine synthetase</fullName>
    </alternativeName>
</protein>
<keyword evidence="6 12" id="KW-0547">Nucleotide-binding</keyword>
<keyword evidence="4" id="KW-0436">Ligase</keyword>
<dbReference type="Gene3D" id="3.40.50.620">
    <property type="entry name" value="HUPs"/>
    <property type="match status" value="2"/>
</dbReference>
<dbReference type="Proteomes" id="UP000081671">
    <property type="component" value="Unplaced"/>
</dbReference>
<dbReference type="InterPro" id="IPR033738">
    <property type="entry name" value="AsnB_N"/>
</dbReference>
<dbReference type="FunFam" id="3.60.20.10:FF:000039">
    <property type="entry name" value="Asparagine synthetase [glutamine-hydrolyzing]"/>
    <property type="match status" value="1"/>
</dbReference>
<dbReference type="PANTHER" id="PTHR11772:SF23">
    <property type="entry name" value="ASPARAGINE SYNTHETASE [GLUTAMINE-HYDROLYZING]"/>
    <property type="match status" value="1"/>
</dbReference>
<dbReference type="CDD" id="cd01991">
    <property type="entry name" value="Asn_synthase_B_C"/>
    <property type="match status" value="1"/>
</dbReference>
<dbReference type="InParanoid" id="A0A1S3FH50"/>
<evidence type="ECO:0000256" key="5">
    <source>
        <dbReference type="ARBA" id="ARBA00022605"/>
    </source>
</evidence>
<dbReference type="PANTHER" id="PTHR11772">
    <property type="entry name" value="ASPARAGINE SYNTHETASE"/>
    <property type="match status" value="1"/>
</dbReference>
<dbReference type="GO" id="GO:0070981">
    <property type="term" value="P:L-asparagine biosynthetic process"/>
    <property type="evidence" value="ECO:0007669"/>
    <property type="project" value="UniProtKB-UniPathway"/>
</dbReference>
<evidence type="ECO:0000256" key="10">
    <source>
        <dbReference type="ARBA" id="ARBA00030234"/>
    </source>
</evidence>
<comment type="pathway">
    <text evidence="1">Amino-acid biosynthesis; L-asparagine biosynthesis; L-asparagine from L-aspartate (L-Gln route): step 1/1.</text>
</comment>
<evidence type="ECO:0000256" key="3">
    <source>
        <dbReference type="ARBA" id="ARBA00021389"/>
    </source>
</evidence>
<dbReference type="PIRSF" id="PIRSF001589">
    <property type="entry name" value="Asn_synthetase_glu-h"/>
    <property type="match status" value="1"/>
</dbReference>
<evidence type="ECO:0000256" key="4">
    <source>
        <dbReference type="ARBA" id="ARBA00022598"/>
    </source>
</evidence>
<dbReference type="Pfam" id="PF13537">
    <property type="entry name" value="GATase_7"/>
    <property type="match status" value="1"/>
</dbReference>
<dbReference type="EC" id="6.3.5.4" evidence="2"/>
<dbReference type="GeneID" id="105988333"/>
<dbReference type="GO" id="GO:0005524">
    <property type="term" value="F:ATP binding"/>
    <property type="evidence" value="ECO:0007669"/>
    <property type="project" value="UniProtKB-KW"/>
</dbReference>
<feature type="binding site" evidence="14">
    <location>
        <position position="288"/>
    </location>
    <ligand>
        <name>ATP</name>
        <dbReference type="ChEBI" id="CHEBI:30616"/>
    </ligand>
</feature>
<reference evidence="17" key="1">
    <citation type="submission" date="2025-08" db="UniProtKB">
        <authorList>
            <consortium name="RefSeq"/>
        </authorList>
    </citation>
    <scope>IDENTIFICATION</scope>
    <source>
        <tissue evidence="17">Kidney</tissue>
    </source>
</reference>
<dbReference type="InterPro" id="IPR050795">
    <property type="entry name" value="Asn_Synthetase"/>
</dbReference>
<evidence type="ECO:0000256" key="11">
    <source>
        <dbReference type="ARBA" id="ARBA00048741"/>
    </source>
</evidence>
<sequence length="547" mass="62766">MCGIWALFGSDDCLSVQCLSAMRIAHRGPDAFRFENVNGYTNCCFGFHRLAVVDPLFGMQPIRLRKYPFLWLCYNGEIYNHRRLQQHFGFEYQTNVDGEIILHLYNKGGIEQTVGLLDGVFAFILLDITNKKVFLGRDTYGVRPLFKAMTEDGFLAVCSEAKGLVTLKHSTTPFLKVDPFPPGHYEVLDLKPNGKVASVEMVKYHHCRDEPSHVIYDSVEKLFPGFELETVKNNLRILFNNAIKKRLMTDRRIGCLLSGGLDSSLVAATLLKQLKETQIQYPLQTFAIGMEDSPDLLAARKVANHIGSEHHEVLFNSEEGIQALDEVIFSLETYDITTIRASVGKIPPPPTSHCRASLNNRSLRDYMRILTLLKLFCMVMEASVQGLVFNTVSFIFPFSLELRVPFLDHRFSSYYLSLPPEMRIPKNGIEKHLLRETFEDSNLLPKEILWRPKEAFSDGITSVKNSWFKILQDYIEHEVDDTMMAAAAQKFPFNTPKTKEGYYYRQIFERHYPGRADWLTHYWMPKWINATDPSARTLTHYKSDAKA</sequence>
<feature type="binding site" evidence="14">
    <location>
        <position position="97"/>
    </location>
    <ligand>
        <name>L-glutamine</name>
        <dbReference type="ChEBI" id="CHEBI:58359"/>
    </ligand>
</feature>
<dbReference type="CDD" id="cd00712">
    <property type="entry name" value="AsnB"/>
    <property type="match status" value="1"/>
</dbReference>
<organism evidence="16 17">
    <name type="scientific">Dipodomys ordii</name>
    <name type="common">Ord's kangaroo rat</name>
    <dbReference type="NCBI Taxonomy" id="10020"/>
    <lineage>
        <taxon>Eukaryota</taxon>
        <taxon>Metazoa</taxon>
        <taxon>Chordata</taxon>
        <taxon>Craniata</taxon>
        <taxon>Vertebrata</taxon>
        <taxon>Euteleostomi</taxon>
        <taxon>Mammalia</taxon>
        <taxon>Eutheria</taxon>
        <taxon>Euarchontoglires</taxon>
        <taxon>Glires</taxon>
        <taxon>Rodentia</taxon>
        <taxon>Castorimorpha</taxon>
        <taxon>Heteromyidae</taxon>
        <taxon>Dipodomyinae</taxon>
        <taxon>Dipodomys</taxon>
    </lineage>
</organism>
<gene>
    <name evidence="17" type="primary">Asns</name>
</gene>
<dbReference type="PROSITE" id="PS51278">
    <property type="entry name" value="GATASE_TYPE_2"/>
    <property type="match status" value="1"/>
</dbReference>
<dbReference type="InterPro" id="IPR014729">
    <property type="entry name" value="Rossmann-like_a/b/a_fold"/>
</dbReference>
<evidence type="ECO:0000256" key="6">
    <source>
        <dbReference type="ARBA" id="ARBA00022741"/>
    </source>
</evidence>
<keyword evidence="7 12" id="KW-0067">ATP-binding</keyword>
<dbReference type="Pfam" id="PF00733">
    <property type="entry name" value="Asn_synthase"/>
    <property type="match status" value="2"/>
</dbReference>
<dbReference type="FunCoup" id="A0A1S3FH50">
    <property type="interactions" value="785"/>
</dbReference>
<evidence type="ECO:0000256" key="13">
    <source>
        <dbReference type="PIRSR" id="PIRSR001589-1"/>
    </source>
</evidence>
<dbReference type="InterPro" id="IPR017932">
    <property type="entry name" value="GATase_2_dom"/>
</dbReference>
<proteinExistence type="predicted"/>
<evidence type="ECO:0000259" key="15">
    <source>
        <dbReference type="PROSITE" id="PS51278"/>
    </source>
</evidence>
<evidence type="ECO:0000256" key="14">
    <source>
        <dbReference type="PIRSR" id="PIRSR001589-2"/>
    </source>
</evidence>
<dbReference type="InterPro" id="IPR001962">
    <property type="entry name" value="Asn_synthase"/>
</dbReference>
<accession>A0A1S3FH50</accession>
<dbReference type="SUPFAM" id="SSF52402">
    <property type="entry name" value="Adenine nucleotide alpha hydrolases-like"/>
    <property type="match status" value="1"/>
</dbReference>
<evidence type="ECO:0000313" key="16">
    <source>
        <dbReference type="Proteomes" id="UP000081671"/>
    </source>
</evidence>
<feature type="domain" description="Glutamine amidotransferase type-2" evidence="15">
    <location>
        <begin position="2"/>
        <end position="191"/>
    </location>
</feature>
<dbReference type="InterPro" id="IPR029055">
    <property type="entry name" value="Ntn_hydrolases_N"/>
</dbReference>
<dbReference type="UniPathway" id="UPA00134">
    <property type="reaction ID" value="UER00195"/>
</dbReference>
<keyword evidence="8 13" id="KW-0061">Asparagine biosynthesis</keyword>
<keyword evidence="5 13" id="KW-0028">Amino-acid biosynthesis</keyword>
<dbReference type="NCBIfam" id="TIGR01536">
    <property type="entry name" value="asn_synth_AEB"/>
    <property type="match status" value="1"/>
</dbReference>
<evidence type="ECO:0000256" key="7">
    <source>
        <dbReference type="ARBA" id="ARBA00022840"/>
    </source>
</evidence>
<name>A0A1S3FH50_DIPOR</name>
<feature type="active site" description="For GATase activity" evidence="13">
    <location>
        <position position="2"/>
    </location>
</feature>
<evidence type="ECO:0000256" key="9">
    <source>
        <dbReference type="ARBA" id="ARBA00022962"/>
    </source>
</evidence>
<dbReference type="STRING" id="10020.ENSDORP00000000385"/>
<evidence type="ECO:0000256" key="2">
    <source>
        <dbReference type="ARBA" id="ARBA00012737"/>
    </source>
</evidence>
<keyword evidence="16" id="KW-1185">Reference proteome</keyword>
<dbReference type="KEGG" id="dord:105988333"/>
<dbReference type="CTD" id="440"/>
<dbReference type="SUPFAM" id="SSF56235">
    <property type="entry name" value="N-terminal nucleophile aminohydrolases (Ntn hydrolases)"/>
    <property type="match status" value="1"/>
</dbReference>
<evidence type="ECO:0000256" key="1">
    <source>
        <dbReference type="ARBA" id="ARBA00005187"/>
    </source>
</evidence>
<dbReference type="InterPro" id="IPR006426">
    <property type="entry name" value="Asn_synth_AEB"/>
</dbReference>
<feature type="binding site" evidence="14">
    <location>
        <position position="256"/>
    </location>
    <ligand>
        <name>ATP</name>
        <dbReference type="ChEBI" id="CHEBI:30616"/>
    </ligand>
</feature>
<dbReference type="GO" id="GO:0004066">
    <property type="term" value="F:asparagine synthase (glutamine-hydrolyzing) activity"/>
    <property type="evidence" value="ECO:0007669"/>
    <property type="project" value="UniProtKB-EC"/>
</dbReference>
<evidence type="ECO:0000256" key="8">
    <source>
        <dbReference type="ARBA" id="ARBA00022888"/>
    </source>
</evidence>
<dbReference type="OrthoDB" id="409189at2759"/>
<comment type="catalytic activity">
    <reaction evidence="11">
        <text>L-aspartate + L-glutamine + ATP + H2O = L-asparagine + L-glutamate + AMP + diphosphate + H(+)</text>
        <dbReference type="Rhea" id="RHEA:12228"/>
        <dbReference type="ChEBI" id="CHEBI:15377"/>
        <dbReference type="ChEBI" id="CHEBI:15378"/>
        <dbReference type="ChEBI" id="CHEBI:29985"/>
        <dbReference type="ChEBI" id="CHEBI:29991"/>
        <dbReference type="ChEBI" id="CHEBI:30616"/>
        <dbReference type="ChEBI" id="CHEBI:33019"/>
        <dbReference type="ChEBI" id="CHEBI:58048"/>
        <dbReference type="ChEBI" id="CHEBI:58359"/>
        <dbReference type="ChEBI" id="CHEBI:456215"/>
        <dbReference type="EC" id="6.3.5.4"/>
    </reaction>
</comment>
<evidence type="ECO:0000256" key="12">
    <source>
        <dbReference type="PIRNR" id="PIRNR001589"/>
    </source>
</evidence>
<dbReference type="RefSeq" id="XP_012875374.1">
    <property type="nucleotide sequence ID" value="XM_013019920.1"/>
</dbReference>
<dbReference type="GO" id="GO:0005829">
    <property type="term" value="C:cytosol"/>
    <property type="evidence" value="ECO:0007669"/>
    <property type="project" value="TreeGrafter"/>
</dbReference>
<dbReference type="Gene3D" id="3.60.20.10">
    <property type="entry name" value="Glutamine Phosphoribosylpyrophosphate, subunit 1, domain 1"/>
    <property type="match status" value="1"/>
</dbReference>
<evidence type="ECO:0000313" key="17">
    <source>
        <dbReference type="RefSeq" id="XP_012875374.1"/>
    </source>
</evidence>